<comment type="caution">
    <text evidence="3">The sequence shown here is derived from an EMBL/GenBank/DDBJ whole genome shotgun (WGS) entry which is preliminary data.</text>
</comment>
<protein>
    <submittedName>
        <fullName evidence="3">Uncharacterized protein</fullName>
    </submittedName>
</protein>
<feature type="region of interest" description="Disordered" evidence="1">
    <location>
        <begin position="1"/>
        <end position="21"/>
    </location>
</feature>
<gene>
    <name evidence="3" type="ORF">MSPICULIGERA_LOCUS2996</name>
</gene>
<name>A0AA36C9K7_9BILA</name>
<keyword evidence="2" id="KW-1133">Transmembrane helix</keyword>
<evidence type="ECO:0000313" key="4">
    <source>
        <dbReference type="Proteomes" id="UP001177023"/>
    </source>
</evidence>
<feature type="non-terminal residue" evidence="3">
    <location>
        <position position="1"/>
    </location>
</feature>
<reference evidence="3" key="1">
    <citation type="submission" date="2023-06" db="EMBL/GenBank/DDBJ databases">
        <authorList>
            <person name="Delattre M."/>
        </authorList>
    </citation>
    <scope>NUCLEOTIDE SEQUENCE</scope>
    <source>
        <strain evidence="3">AF72</strain>
    </source>
</reference>
<keyword evidence="2" id="KW-0812">Transmembrane</keyword>
<proteinExistence type="predicted"/>
<sequence length="174" mass="19968">MGAVLARARTRNSAPPRWRGPQPGGRVAGFVELYYNRVRNPRSTPVVIFEIVDVAENNLPGDGKDLQDLSWNKTVVRLRPERCPCDELHEGDFKGPPILKEPWRWLPLLCAVISICWTCRLTVNAEEMEKLLLNLWGSVLLLLLAVGLIFCGDLARLRQWRRHRKTYDIDVILM</sequence>
<organism evidence="3 4">
    <name type="scientific">Mesorhabditis spiculigera</name>
    <dbReference type="NCBI Taxonomy" id="96644"/>
    <lineage>
        <taxon>Eukaryota</taxon>
        <taxon>Metazoa</taxon>
        <taxon>Ecdysozoa</taxon>
        <taxon>Nematoda</taxon>
        <taxon>Chromadorea</taxon>
        <taxon>Rhabditida</taxon>
        <taxon>Rhabditina</taxon>
        <taxon>Rhabditomorpha</taxon>
        <taxon>Rhabditoidea</taxon>
        <taxon>Rhabditidae</taxon>
        <taxon>Mesorhabditinae</taxon>
        <taxon>Mesorhabditis</taxon>
    </lineage>
</organism>
<dbReference type="Proteomes" id="UP001177023">
    <property type="component" value="Unassembled WGS sequence"/>
</dbReference>
<feature type="transmembrane region" description="Helical" evidence="2">
    <location>
        <begin position="135"/>
        <end position="155"/>
    </location>
</feature>
<accession>A0AA36C9K7</accession>
<keyword evidence="4" id="KW-1185">Reference proteome</keyword>
<evidence type="ECO:0000256" key="2">
    <source>
        <dbReference type="SAM" id="Phobius"/>
    </source>
</evidence>
<keyword evidence="2" id="KW-0472">Membrane</keyword>
<evidence type="ECO:0000313" key="3">
    <source>
        <dbReference type="EMBL" id="CAJ0564314.1"/>
    </source>
</evidence>
<dbReference type="AlphaFoldDB" id="A0AA36C9K7"/>
<dbReference type="EMBL" id="CATQJA010000856">
    <property type="protein sequence ID" value="CAJ0564314.1"/>
    <property type="molecule type" value="Genomic_DNA"/>
</dbReference>
<evidence type="ECO:0000256" key="1">
    <source>
        <dbReference type="SAM" id="MobiDB-lite"/>
    </source>
</evidence>